<reference evidence="2 3" key="1">
    <citation type="submission" date="2018-07" db="EMBL/GenBank/DDBJ databases">
        <title>Genome sequence of Erythrobacter strain YH-07, an antagonistic bacterium isolated from Yellow Sea.</title>
        <authorList>
            <person name="Tang T."/>
            <person name="Liu Q."/>
            <person name="Sun X."/>
        </authorList>
    </citation>
    <scope>NUCLEOTIDE SEQUENCE [LARGE SCALE GENOMIC DNA]</scope>
    <source>
        <strain evidence="2 3">YH-07</strain>
        <plasmid evidence="2 3">unnamed</plasmid>
    </source>
</reference>
<accession>A0A345YIY2</accession>
<keyword evidence="1" id="KW-1133">Transmembrane helix</keyword>
<sequence length="73" mass="8378">MENPASIPSIVMIFIVSTIVLGWLVYEAQILLAARRKFRDLANSESRKRDDRIARQRCRLNTVAPPPMVRRAV</sequence>
<dbReference type="AlphaFoldDB" id="A0A345YIY2"/>
<geneLocation type="plasmid" evidence="2 3">
    <name>unnamed</name>
</geneLocation>
<proteinExistence type="predicted"/>
<evidence type="ECO:0000313" key="2">
    <source>
        <dbReference type="EMBL" id="AXK43884.1"/>
    </source>
</evidence>
<keyword evidence="1" id="KW-0472">Membrane</keyword>
<keyword evidence="3" id="KW-1185">Reference proteome</keyword>
<dbReference type="Proteomes" id="UP000254508">
    <property type="component" value="Plasmid unnamed"/>
</dbReference>
<name>A0A345YIY2_9SPHN</name>
<evidence type="ECO:0000313" key="3">
    <source>
        <dbReference type="Proteomes" id="UP000254508"/>
    </source>
</evidence>
<evidence type="ECO:0000256" key="1">
    <source>
        <dbReference type="SAM" id="Phobius"/>
    </source>
</evidence>
<evidence type="ECO:0008006" key="4">
    <source>
        <dbReference type="Google" id="ProtNLM"/>
    </source>
</evidence>
<dbReference type="RefSeq" id="WP_115418197.1">
    <property type="nucleotide sequence ID" value="NZ_CP031358.1"/>
</dbReference>
<feature type="transmembrane region" description="Helical" evidence="1">
    <location>
        <begin position="6"/>
        <end position="26"/>
    </location>
</feature>
<organism evidence="2 3">
    <name type="scientific">Erythrobacter aureus</name>
    <dbReference type="NCBI Taxonomy" id="2182384"/>
    <lineage>
        <taxon>Bacteria</taxon>
        <taxon>Pseudomonadati</taxon>
        <taxon>Pseudomonadota</taxon>
        <taxon>Alphaproteobacteria</taxon>
        <taxon>Sphingomonadales</taxon>
        <taxon>Erythrobacteraceae</taxon>
        <taxon>Erythrobacter/Porphyrobacter group</taxon>
        <taxon>Erythrobacter</taxon>
    </lineage>
</organism>
<dbReference type="EMBL" id="CP031358">
    <property type="protein sequence ID" value="AXK43884.1"/>
    <property type="molecule type" value="Genomic_DNA"/>
</dbReference>
<dbReference type="KEGG" id="err:DVR09_15630"/>
<keyword evidence="2" id="KW-0614">Plasmid</keyword>
<gene>
    <name evidence="2" type="ORF">DVR09_15630</name>
</gene>
<protein>
    <recommendedName>
        <fullName evidence="4">Heme exporter protein D</fullName>
    </recommendedName>
</protein>
<keyword evidence="1" id="KW-0812">Transmembrane</keyword>